<gene>
    <name evidence="2" type="ORF">C798_21385</name>
</gene>
<proteinExistence type="predicted"/>
<evidence type="ECO:0000313" key="3">
    <source>
        <dbReference type="Proteomes" id="UP000501648"/>
    </source>
</evidence>
<protein>
    <submittedName>
        <fullName evidence="2">HAMP domain-containing protein</fullName>
    </submittedName>
</protein>
<dbReference type="Proteomes" id="UP000501648">
    <property type="component" value="Chromosome"/>
</dbReference>
<reference evidence="2 3" key="1">
    <citation type="journal article" date="2012" name="J. Bacteriol.">
        <title>Genome sequence of the pathogenic Herbaspirillum seropedicae strain Os34, isolated from rice roots.</title>
        <authorList>
            <person name="Ye W."/>
            <person name="Ye S."/>
            <person name="Liu J."/>
            <person name="Chang S."/>
            <person name="Chen M."/>
            <person name="Zhu B."/>
            <person name="Guo L."/>
            <person name="An Q."/>
        </authorList>
    </citation>
    <scope>NUCLEOTIDE SEQUENCE [LARGE SCALE GENOMIC DNA]</scope>
    <source>
        <strain evidence="2 3">Os34</strain>
    </source>
</reference>
<feature type="domain" description="HAMP" evidence="1">
    <location>
        <begin position="25"/>
        <end position="59"/>
    </location>
</feature>
<dbReference type="AlphaFoldDB" id="A0A6M3ZYU7"/>
<dbReference type="Pfam" id="PF00672">
    <property type="entry name" value="HAMP"/>
    <property type="match status" value="1"/>
</dbReference>
<evidence type="ECO:0000259" key="1">
    <source>
        <dbReference type="Pfam" id="PF00672"/>
    </source>
</evidence>
<evidence type="ECO:0000313" key="2">
    <source>
        <dbReference type="EMBL" id="QJQ02682.1"/>
    </source>
</evidence>
<accession>A0A6M3ZYU7</accession>
<dbReference type="EMBL" id="CP008956">
    <property type="protein sequence ID" value="QJQ02682.1"/>
    <property type="molecule type" value="Genomic_DNA"/>
</dbReference>
<sequence>MDRSRLALLSATAAGIVCAILLGWLLTRSIAAPLHETHTLTLRIAAGDLTASVPVAQGRLPCSTTWAACRNRCARWSASLAKPQCR</sequence>
<dbReference type="Gene3D" id="6.10.340.10">
    <property type="match status" value="1"/>
</dbReference>
<dbReference type="GO" id="GO:0016020">
    <property type="term" value="C:membrane"/>
    <property type="evidence" value="ECO:0007669"/>
    <property type="project" value="InterPro"/>
</dbReference>
<dbReference type="GO" id="GO:0007165">
    <property type="term" value="P:signal transduction"/>
    <property type="evidence" value="ECO:0007669"/>
    <property type="project" value="InterPro"/>
</dbReference>
<name>A0A6M3ZYU7_9BURK</name>
<organism evidence="2 3">
    <name type="scientific">Herbaspirillum rubrisubalbicans Os34</name>
    <dbReference type="NCBI Taxonomy" id="1235827"/>
    <lineage>
        <taxon>Bacteria</taxon>
        <taxon>Pseudomonadati</taxon>
        <taxon>Pseudomonadota</taxon>
        <taxon>Betaproteobacteria</taxon>
        <taxon>Burkholderiales</taxon>
        <taxon>Oxalobacteraceae</taxon>
        <taxon>Herbaspirillum</taxon>
    </lineage>
</organism>
<dbReference type="InterPro" id="IPR003660">
    <property type="entry name" value="HAMP_dom"/>
</dbReference>